<reference evidence="2" key="1">
    <citation type="submission" date="2005-09" db="EMBL/GenBank/DDBJ databases">
        <authorList>
            <person name="Mural R.J."/>
            <person name="Li P.W."/>
            <person name="Adams M.D."/>
            <person name="Amanatides P.G."/>
            <person name="Baden-Tillson H."/>
            <person name="Barnstead M."/>
            <person name="Chin S.H."/>
            <person name="Dew I."/>
            <person name="Evans C.A."/>
            <person name="Ferriera S."/>
            <person name="Flanigan M."/>
            <person name="Fosler C."/>
            <person name="Glodek A."/>
            <person name="Gu Z."/>
            <person name="Holt R.A."/>
            <person name="Jennings D."/>
            <person name="Kraft C.L."/>
            <person name="Lu F."/>
            <person name="Nguyen T."/>
            <person name="Nusskern D.R."/>
            <person name="Pfannkoch C.M."/>
            <person name="Sitter C."/>
            <person name="Sutton G.G."/>
            <person name="Venter J.C."/>
            <person name="Wang Z."/>
            <person name="Woodage T."/>
            <person name="Zheng X.H."/>
            <person name="Zhong F."/>
        </authorList>
    </citation>
    <scope>NUCLEOTIDE SEQUENCE [LARGE SCALE GENOMIC DNA]</scope>
    <source>
        <strain>BN</strain>
        <strain evidence="2">Sprague-Dawley</strain>
    </source>
</reference>
<evidence type="ECO:0000313" key="1">
    <source>
        <dbReference type="EMBL" id="EDM12044.1"/>
    </source>
</evidence>
<proteinExistence type="predicted"/>
<gene>
    <name evidence="1" type="ORF">rCG_47338</name>
</gene>
<dbReference type="EMBL" id="CH473953">
    <property type="protein sequence ID" value="EDM12044.1"/>
    <property type="molecule type" value="Genomic_DNA"/>
</dbReference>
<organism evidence="1 2">
    <name type="scientific">Rattus norvegicus</name>
    <name type="common">Rat</name>
    <dbReference type="NCBI Taxonomy" id="10116"/>
    <lineage>
        <taxon>Eukaryota</taxon>
        <taxon>Metazoa</taxon>
        <taxon>Chordata</taxon>
        <taxon>Craniata</taxon>
        <taxon>Vertebrata</taxon>
        <taxon>Euteleostomi</taxon>
        <taxon>Mammalia</taxon>
        <taxon>Eutheria</taxon>
        <taxon>Euarchontoglires</taxon>
        <taxon>Glires</taxon>
        <taxon>Rodentia</taxon>
        <taxon>Myomorpha</taxon>
        <taxon>Muroidea</taxon>
        <taxon>Muridae</taxon>
        <taxon>Murinae</taxon>
        <taxon>Rattus</taxon>
    </lineage>
</organism>
<dbReference type="AlphaFoldDB" id="A6HXW3"/>
<evidence type="ECO:0000313" key="2">
    <source>
        <dbReference type="Proteomes" id="UP000234681"/>
    </source>
</evidence>
<protein>
    <submittedName>
        <fullName evidence="1">RCG47338</fullName>
    </submittedName>
</protein>
<dbReference type="Proteomes" id="UP000234681">
    <property type="component" value="Chromosome 1"/>
</dbReference>
<accession>A6HXW3</accession>
<sequence length="48" mass="5423">MSQATNVLTKFYMYGCFACMPMYHVCACYLWRPEEGIRSFGTAGINGC</sequence>
<name>A6HXW3_RAT</name>